<evidence type="ECO:0000313" key="1">
    <source>
        <dbReference type="EMBL" id="MCI73367.1"/>
    </source>
</evidence>
<comment type="caution">
    <text evidence="1">The sequence shown here is derived from an EMBL/GenBank/DDBJ whole genome shotgun (WGS) entry which is preliminary data.</text>
</comment>
<feature type="non-terminal residue" evidence="1">
    <location>
        <position position="1"/>
    </location>
</feature>
<dbReference type="Proteomes" id="UP000265520">
    <property type="component" value="Unassembled WGS sequence"/>
</dbReference>
<sequence>VAKQPTGDPWRALARAGELSHLARQYSCTATLKILA</sequence>
<proteinExistence type="predicted"/>
<protein>
    <submittedName>
        <fullName evidence="1">Uncharacterized protein</fullName>
    </submittedName>
</protein>
<dbReference type="AlphaFoldDB" id="A0A392UKU1"/>
<reference evidence="1 2" key="1">
    <citation type="journal article" date="2018" name="Front. Plant Sci.">
        <title>Red Clover (Trifolium pratense) and Zigzag Clover (T. medium) - A Picture of Genomic Similarities and Differences.</title>
        <authorList>
            <person name="Dluhosova J."/>
            <person name="Istvanek J."/>
            <person name="Nedelnik J."/>
            <person name="Repkova J."/>
        </authorList>
    </citation>
    <scope>NUCLEOTIDE SEQUENCE [LARGE SCALE GENOMIC DNA]</scope>
    <source>
        <strain evidence="2">cv. 10/8</strain>
        <tissue evidence="1">Leaf</tissue>
    </source>
</reference>
<dbReference type="EMBL" id="LXQA010836944">
    <property type="protein sequence ID" value="MCI73367.1"/>
    <property type="molecule type" value="Genomic_DNA"/>
</dbReference>
<organism evidence="1 2">
    <name type="scientific">Trifolium medium</name>
    <dbReference type="NCBI Taxonomy" id="97028"/>
    <lineage>
        <taxon>Eukaryota</taxon>
        <taxon>Viridiplantae</taxon>
        <taxon>Streptophyta</taxon>
        <taxon>Embryophyta</taxon>
        <taxon>Tracheophyta</taxon>
        <taxon>Spermatophyta</taxon>
        <taxon>Magnoliopsida</taxon>
        <taxon>eudicotyledons</taxon>
        <taxon>Gunneridae</taxon>
        <taxon>Pentapetalae</taxon>
        <taxon>rosids</taxon>
        <taxon>fabids</taxon>
        <taxon>Fabales</taxon>
        <taxon>Fabaceae</taxon>
        <taxon>Papilionoideae</taxon>
        <taxon>50 kb inversion clade</taxon>
        <taxon>NPAAA clade</taxon>
        <taxon>Hologalegina</taxon>
        <taxon>IRL clade</taxon>
        <taxon>Trifolieae</taxon>
        <taxon>Trifolium</taxon>
    </lineage>
</organism>
<accession>A0A392UKU1</accession>
<evidence type="ECO:0000313" key="2">
    <source>
        <dbReference type="Proteomes" id="UP000265520"/>
    </source>
</evidence>
<name>A0A392UKU1_9FABA</name>
<keyword evidence="2" id="KW-1185">Reference proteome</keyword>